<evidence type="ECO:0000313" key="6">
    <source>
        <dbReference type="EMBL" id="MCB8883526.1"/>
    </source>
</evidence>
<dbReference type="RefSeq" id="WP_227310183.1">
    <property type="nucleotide sequence ID" value="NZ_JAESVA010000014.1"/>
</dbReference>
<gene>
    <name evidence="6" type="ORF">ACELLULO517_24980</name>
</gene>
<dbReference type="CDD" id="cd20007">
    <property type="entry name" value="PBP1_ABC_sugar_binding-like"/>
    <property type="match status" value="1"/>
</dbReference>
<evidence type="ECO:0000256" key="4">
    <source>
        <dbReference type="SAM" id="SignalP"/>
    </source>
</evidence>
<protein>
    <submittedName>
        <fullName evidence="6">Substrate-binding domain-containing protein</fullName>
    </submittedName>
</protein>
<reference evidence="6 7" key="1">
    <citation type="journal article" date="2021" name="Microorganisms">
        <title>Acidisoma silvae sp. nov. and Acidisomacellulosilytica sp. nov., Two Acidophilic Bacteria Isolated from Decaying Wood, Hydrolyzing Cellulose and Producing Poly-3-hydroxybutyrate.</title>
        <authorList>
            <person name="Mieszkin S."/>
            <person name="Pouder E."/>
            <person name="Uroz S."/>
            <person name="Simon-Colin C."/>
            <person name="Alain K."/>
        </authorList>
    </citation>
    <scope>NUCLEOTIDE SEQUENCE [LARGE SCALE GENOMIC DNA]</scope>
    <source>
        <strain evidence="6 7">HW T5.17</strain>
    </source>
</reference>
<keyword evidence="7" id="KW-1185">Reference proteome</keyword>
<dbReference type="PANTHER" id="PTHR46847:SF1">
    <property type="entry name" value="D-ALLOSE-BINDING PERIPLASMIC PROTEIN-RELATED"/>
    <property type="match status" value="1"/>
</dbReference>
<dbReference type="AlphaFoldDB" id="A0A963Z6R1"/>
<feature type="domain" description="Periplasmic binding protein" evidence="5">
    <location>
        <begin position="30"/>
        <end position="285"/>
    </location>
</feature>
<dbReference type="GO" id="GO:0030246">
    <property type="term" value="F:carbohydrate binding"/>
    <property type="evidence" value="ECO:0007669"/>
    <property type="project" value="UniProtKB-ARBA"/>
</dbReference>
<dbReference type="EMBL" id="JAESVA010000014">
    <property type="protein sequence ID" value="MCB8883526.1"/>
    <property type="molecule type" value="Genomic_DNA"/>
</dbReference>
<keyword evidence="3 4" id="KW-0732">Signal</keyword>
<evidence type="ECO:0000256" key="1">
    <source>
        <dbReference type="ARBA" id="ARBA00004196"/>
    </source>
</evidence>
<dbReference type="Gene3D" id="3.40.50.2300">
    <property type="match status" value="2"/>
</dbReference>
<dbReference type="GO" id="GO:0030313">
    <property type="term" value="C:cell envelope"/>
    <property type="evidence" value="ECO:0007669"/>
    <property type="project" value="UniProtKB-SubCell"/>
</dbReference>
<evidence type="ECO:0000259" key="5">
    <source>
        <dbReference type="Pfam" id="PF13407"/>
    </source>
</evidence>
<dbReference type="InterPro" id="IPR025997">
    <property type="entry name" value="SBP_2_dom"/>
</dbReference>
<dbReference type="Pfam" id="PF13407">
    <property type="entry name" value="Peripla_BP_4"/>
    <property type="match status" value="1"/>
</dbReference>
<sequence>MRPTIMLAGLAAATLALGGTAAHAQTKKTIAVVLGVKGSPFYEALACGAKDEAAKLGYTLTISAPDQFQADAQTPVIDAVGAAMPAAAAIVPTDAQALMRPIKSLADRGIKILTIDQTLANPSFVQTQIVTDNYAGGRMAGEAMAKLLGGKGKVYIVATPPGLQAQDDRVSGFIAAVKKYPGMTVVGHDYVNDDPQKAAEIVTSAISAHPDLAGIFANNDQGAIGAVTGLRQAGAVGHIKLVAYDAAIAEVNALKNGSISALIAQNPKQEGALAISLADKVLKGETLPKLTDSQLVPIMAGDTKTADEYEYKADCTF</sequence>
<dbReference type="PANTHER" id="PTHR46847">
    <property type="entry name" value="D-ALLOSE-BINDING PERIPLASMIC PROTEIN-RELATED"/>
    <property type="match status" value="1"/>
</dbReference>
<name>A0A963Z6R1_9PROT</name>
<evidence type="ECO:0000256" key="3">
    <source>
        <dbReference type="ARBA" id="ARBA00022729"/>
    </source>
</evidence>
<comment type="caution">
    <text evidence="6">The sequence shown here is derived from an EMBL/GenBank/DDBJ whole genome shotgun (WGS) entry which is preliminary data.</text>
</comment>
<organism evidence="6 7">
    <name type="scientific">Acidisoma cellulosilyticum</name>
    <dbReference type="NCBI Taxonomy" id="2802395"/>
    <lineage>
        <taxon>Bacteria</taxon>
        <taxon>Pseudomonadati</taxon>
        <taxon>Pseudomonadota</taxon>
        <taxon>Alphaproteobacteria</taxon>
        <taxon>Acetobacterales</taxon>
        <taxon>Acidocellaceae</taxon>
        <taxon>Acidisoma</taxon>
    </lineage>
</organism>
<proteinExistence type="inferred from homology"/>
<accession>A0A963Z6R1</accession>
<dbReference type="SUPFAM" id="SSF53822">
    <property type="entry name" value="Periplasmic binding protein-like I"/>
    <property type="match status" value="1"/>
</dbReference>
<comment type="subcellular location">
    <subcellularLocation>
        <location evidence="1">Cell envelope</location>
    </subcellularLocation>
</comment>
<dbReference type="InterPro" id="IPR028082">
    <property type="entry name" value="Peripla_BP_I"/>
</dbReference>
<dbReference type="Proteomes" id="UP000721844">
    <property type="component" value="Unassembled WGS sequence"/>
</dbReference>
<feature type="chain" id="PRO_5037029503" evidence="4">
    <location>
        <begin position="25"/>
        <end position="317"/>
    </location>
</feature>
<evidence type="ECO:0000256" key="2">
    <source>
        <dbReference type="ARBA" id="ARBA00007639"/>
    </source>
</evidence>
<evidence type="ECO:0000313" key="7">
    <source>
        <dbReference type="Proteomes" id="UP000721844"/>
    </source>
</evidence>
<feature type="signal peptide" evidence="4">
    <location>
        <begin position="1"/>
        <end position="24"/>
    </location>
</feature>
<comment type="similarity">
    <text evidence="2">Belongs to the bacterial solute-binding protein 2 family.</text>
</comment>